<dbReference type="GO" id="GO:0003700">
    <property type="term" value="F:DNA-binding transcription factor activity"/>
    <property type="evidence" value="ECO:0007669"/>
    <property type="project" value="InterPro"/>
</dbReference>
<dbReference type="PROSITE" id="PS01124">
    <property type="entry name" value="HTH_ARAC_FAMILY_2"/>
    <property type="match status" value="1"/>
</dbReference>
<evidence type="ECO:0000259" key="4">
    <source>
        <dbReference type="PROSITE" id="PS01124"/>
    </source>
</evidence>
<protein>
    <submittedName>
        <fullName evidence="5">AraC-like DNA-binding protein</fullName>
    </submittedName>
</protein>
<name>A0A4R6INX6_9SPHI</name>
<dbReference type="InterPro" id="IPR009057">
    <property type="entry name" value="Homeodomain-like_sf"/>
</dbReference>
<evidence type="ECO:0000313" key="5">
    <source>
        <dbReference type="EMBL" id="TDO23943.1"/>
    </source>
</evidence>
<dbReference type="GO" id="GO:0043565">
    <property type="term" value="F:sequence-specific DNA binding"/>
    <property type="evidence" value="ECO:0007669"/>
    <property type="project" value="InterPro"/>
</dbReference>
<dbReference type="InterPro" id="IPR037923">
    <property type="entry name" value="HTH-like"/>
</dbReference>
<keyword evidence="6" id="KW-1185">Reference proteome</keyword>
<proteinExistence type="predicted"/>
<evidence type="ECO:0000256" key="1">
    <source>
        <dbReference type="ARBA" id="ARBA00023015"/>
    </source>
</evidence>
<keyword evidence="1" id="KW-0805">Transcription regulation</keyword>
<reference evidence="5 6" key="1">
    <citation type="submission" date="2019-03" db="EMBL/GenBank/DDBJ databases">
        <title>Genomic Encyclopedia of Archaeal and Bacterial Type Strains, Phase II (KMG-II): from individual species to whole genera.</title>
        <authorList>
            <person name="Goeker M."/>
        </authorList>
    </citation>
    <scope>NUCLEOTIDE SEQUENCE [LARGE SCALE GENOMIC DNA]</scope>
    <source>
        <strain evidence="5 6">DSM 19034</strain>
    </source>
</reference>
<dbReference type="InterPro" id="IPR018062">
    <property type="entry name" value="HTH_AraC-typ_CS"/>
</dbReference>
<organism evidence="5 6">
    <name type="scientific">Pedobacter duraquae</name>
    <dbReference type="NCBI Taxonomy" id="425511"/>
    <lineage>
        <taxon>Bacteria</taxon>
        <taxon>Pseudomonadati</taxon>
        <taxon>Bacteroidota</taxon>
        <taxon>Sphingobacteriia</taxon>
        <taxon>Sphingobacteriales</taxon>
        <taxon>Sphingobacteriaceae</taxon>
        <taxon>Pedobacter</taxon>
    </lineage>
</organism>
<dbReference type="PROSITE" id="PS00041">
    <property type="entry name" value="HTH_ARAC_FAMILY_1"/>
    <property type="match status" value="1"/>
</dbReference>
<dbReference type="SUPFAM" id="SSF46689">
    <property type="entry name" value="Homeodomain-like"/>
    <property type="match status" value="1"/>
</dbReference>
<evidence type="ECO:0000313" key="6">
    <source>
        <dbReference type="Proteomes" id="UP000295499"/>
    </source>
</evidence>
<dbReference type="InterPro" id="IPR018060">
    <property type="entry name" value="HTH_AraC"/>
</dbReference>
<keyword evidence="2 5" id="KW-0238">DNA-binding</keyword>
<evidence type="ECO:0000256" key="2">
    <source>
        <dbReference type="ARBA" id="ARBA00023125"/>
    </source>
</evidence>
<dbReference type="PANTHER" id="PTHR43280">
    <property type="entry name" value="ARAC-FAMILY TRANSCRIPTIONAL REGULATOR"/>
    <property type="match status" value="1"/>
</dbReference>
<dbReference type="OrthoDB" id="511992at2"/>
<dbReference type="PANTHER" id="PTHR43280:SF2">
    <property type="entry name" value="HTH-TYPE TRANSCRIPTIONAL REGULATOR EXSA"/>
    <property type="match status" value="1"/>
</dbReference>
<keyword evidence="3" id="KW-0804">Transcription</keyword>
<dbReference type="EMBL" id="SNWM01000001">
    <property type="protein sequence ID" value="TDO23943.1"/>
    <property type="molecule type" value="Genomic_DNA"/>
</dbReference>
<gene>
    <name evidence="5" type="ORF">CLV32_0229</name>
</gene>
<dbReference type="Proteomes" id="UP000295499">
    <property type="component" value="Unassembled WGS sequence"/>
</dbReference>
<dbReference type="AlphaFoldDB" id="A0A4R6INX6"/>
<feature type="domain" description="HTH araC/xylS-type" evidence="4">
    <location>
        <begin position="168"/>
        <end position="267"/>
    </location>
</feature>
<dbReference type="SUPFAM" id="SSF51215">
    <property type="entry name" value="Regulatory protein AraC"/>
    <property type="match status" value="1"/>
</dbReference>
<evidence type="ECO:0000256" key="3">
    <source>
        <dbReference type="ARBA" id="ARBA00023163"/>
    </source>
</evidence>
<dbReference type="Pfam" id="PF12833">
    <property type="entry name" value="HTH_18"/>
    <property type="match status" value="1"/>
</dbReference>
<accession>A0A4R6INX6</accession>
<dbReference type="SMART" id="SM00342">
    <property type="entry name" value="HTH_ARAC"/>
    <property type="match status" value="1"/>
</dbReference>
<sequence length="271" mass="31256">MLELKTGQFYGVTNQTLQLQALIITDTEYTIPVVDWHYHENAYFTFIIQGNVIEGNKKEVYHCTSGDLLFHNWQEAHYNIKPKGFTRGFQIELKQHWFDQYDISSDIMEGSSNIKHPFAKLEMYRIFATTKQDENPSEAAIDSLLISLLSAASGYTTKKVVDKPLWVNRLRQLLNDEPESHLFSLKELANVAGVHPVHISRSFPIYFNNTLSDYLRQLKIQRALALMSNPIHTLSSIAASCGFADQSHFIRIFKQYQQMSPLSYKKLISRC</sequence>
<dbReference type="Gene3D" id="1.10.10.60">
    <property type="entry name" value="Homeodomain-like"/>
    <property type="match status" value="1"/>
</dbReference>
<comment type="caution">
    <text evidence="5">The sequence shown here is derived from an EMBL/GenBank/DDBJ whole genome shotgun (WGS) entry which is preliminary data.</text>
</comment>